<accession>A0A8T9CI33</accession>
<dbReference type="Pfam" id="PF01966">
    <property type="entry name" value="HD"/>
    <property type="match status" value="1"/>
</dbReference>
<dbReference type="InterPro" id="IPR006674">
    <property type="entry name" value="HD_domain"/>
</dbReference>
<dbReference type="OrthoDB" id="2378324at2759"/>
<dbReference type="Proteomes" id="UP000469558">
    <property type="component" value="Unassembled WGS sequence"/>
</dbReference>
<dbReference type="EMBL" id="QGMK01000003">
    <property type="protein sequence ID" value="TVY85519.1"/>
    <property type="molecule type" value="Genomic_DNA"/>
</dbReference>
<protein>
    <recommendedName>
        <fullName evidence="2">HD domain-containing protein</fullName>
    </recommendedName>
</protein>
<organism evidence="3 4">
    <name type="scientific">Lachnellula suecica</name>
    <dbReference type="NCBI Taxonomy" id="602035"/>
    <lineage>
        <taxon>Eukaryota</taxon>
        <taxon>Fungi</taxon>
        <taxon>Dikarya</taxon>
        <taxon>Ascomycota</taxon>
        <taxon>Pezizomycotina</taxon>
        <taxon>Leotiomycetes</taxon>
        <taxon>Helotiales</taxon>
        <taxon>Lachnaceae</taxon>
        <taxon>Lachnellula</taxon>
    </lineage>
</organism>
<keyword evidence="4" id="KW-1185">Reference proteome</keyword>
<gene>
    <name evidence="3" type="ORF">LSUE1_G000385</name>
</gene>
<dbReference type="AlphaFoldDB" id="A0A8T9CI33"/>
<evidence type="ECO:0000256" key="1">
    <source>
        <dbReference type="SAM" id="SignalP"/>
    </source>
</evidence>
<keyword evidence="1" id="KW-0732">Signal</keyword>
<dbReference type="Gene3D" id="1.10.3210.10">
    <property type="entry name" value="Hypothetical protein af1432"/>
    <property type="match status" value="1"/>
</dbReference>
<dbReference type="SUPFAM" id="SSF109604">
    <property type="entry name" value="HD-domain/PDEase-like"/>
    <property type="match status" value="1"/>
</dbReference>
<dbReference type="PANTHER" id="PTHR35569">
    <property type="entry name" value="CYANAMIDE HYDRATASE DDI2-RELATED"/>
    <property type="match status" value="1"/>
</dbReference>
<reference evidence="3 4" key="1">
    <citation type="submission" date="2018-05" db="EMBL/GenBank/DDBJ databases">
        <title>Genome sequencing and assembly of the regulated plant pathogen Lachnellula willkommii and related sister species for the development of diagnostic species identification markers.</title>
        <authorList>
            <person name="Giroux E."/>
            <person name="Bilodeau G."/>
        </authorList>
    </citation>
    <scope>NUCLEOTIDE SEQUENCE [LARGE SCALE GENOMIC DNA]</scope>
    <source>
        <strain evidence="3 4">CBS 268.59</strain>
    </source>
</reference>
<evidence type="ECO:0000313" key="3">
    <source>
        <dbReference type="EMBL" id="TVY85519.1"/>
    </source>
</evidence>
<feature type="domain" description="HD" evidence="2">
    <location>
        <begin position="67"/>
        <end position="149"/>
    </location>
</feature>
<feature type="chain" id="PRO_5035906660" description="HD domain-containing protein" evidence="1">
    <location>
        <begin position="24"/>
        <end position="280"/>
    </location>
</feature>
<proteinExistence type="predicted"/>
<feature type="signal peptide" evidence="1">
    <location>
        <begin position="1"/>
        <end position="23"/>
    </location>
</feature>
<dbReference type="PANTHER" id="PTHR35569:SF1">
    <property type="entry name" value="CYANAMIDE HYDRATASE DDI2-RELATED"/>
    <property type="match status" value="1"/>
</dbReference>
<sequence length="280" mass="30939">MYLKNIFSAKILVIFVAFSFTNAKPYSTSQGRNAIIPTTIIAGVTVPNTPIVQAAQVYARAHSDNMTFNHVMRSWLFGSIIINSNETLHNTVDPEAYAVAAILHDLGWDDTGELISEDKRFEVDGAIAARNFIESTVANGTAAVHDWDEHRIQLVWDAIALHATPTISQYKQPLVSMTTAGVFTDLSGPDSDPTHTVTWEQYDRIKEEFPRLDVGPSVRKIICGFARTKPATTYDLRGQTLTESGVDTWMMPYGFRYVDGYAEEAKGHLAIDVANAALPN</sequence>
<dbReference type="CDD" id="cd00077">
    <property type="entry name" value="HDc"/>
    <property type="match status" value="1"/>
</dbReference>
<evidence type="ECO:0000259" key="2">
    <source>
        <dbReference type="Pfam" id="PF01966"/>
    </source>
</evidence>
<name>A0A8T9CI33_9HELO</name>
<dbReference type="InterPro" id="IPR003607">
    <property type="entry name" value="HD/PDEase_dom"/>
</dbReference>
<evidence type="ECO:0000313" key="4">
    <source>
        <dbReference type="Proteomes" id="UP000469558"/>
    </source>
</evidence>
<comment type="caution">
    <text evidence="3">The sequence shown here is derived from an EMBL/GenBank/DDBJ whole genome shotgun (WGS) entry which is preliminary data.</text>
</comment>